<dbReference type="PROSITE" id="PS00463">
    <property type="entry name" value="ZN2_CY6_FUNGAL_1"/>
    <property type="match status" value="1"/>
</dbReference>
<sequence>MSNTSSLASASSPSIENEPSKPTRHRVTRACDACRKNKVKCPLNDSGSCQNCIKASRPCTFENVGVRREKPPSKHDIQQLNSRIQTLEKLLTVLAPNLDLKSLPRTPEQARGIVNQSRIQSSRTNSIRETPPASRPNDLSDPDDVFSAIRLLNDLQIGPPDHLPPEPVPSSSSHSPHSLPSSPPQNQQDQDSKPSYTRAVTQMWVERFVPLHHLPNFQLPPQQLAITLISLFFEKVNPFENILHRAEFMRLYETDLIHTDRSFQALCFALFAAGSTFSSDPSVMLPAHDGTPNRQTAGATFLYASLSLVCPAHLPTCTLFDLQTMAVLCHVTSIICSPLTVWSWLGLHLRRVQNASAHRNSAPQWKTSLMKDQLRKRAVWYLAVQELSFSLILGRTSCIKSDTIDLDLPLPLADDALSRYCSDQQSNTSHLEPETRLLLSSSSSRPRAPADFPIIFHRKFGIALQKLFAVRMNPSSRIGERDKDAIVALAQEIENCFRESSLHQPWDPTISDTVALVSAAKRTCIHLTYRILLRRLLIFEEPDELQLCFQAANELINVLDHLRTRGAFEHTASWAPYTTVPATSMQLYIACNACDGISAANRANAWVGVHRCISVLTTLAPISSLAGQLQKRLEQVLQACVTNELFPTADEGIGHGQHKRDATEVLTNEEVTGGFAGQGGGKRASTRPLNQPPAPPPFAFPDGLPPSFPIANHPGSLDDGSVGQPCFRNPWSQFDASLFHHLVRPPKSPSDLPHLDPAAWNPPAFSNPTDPPPLNSSPFEFPFDGFDLAHSVIYTMS</sequence>
<dbReference type="PANTHER" id="PTHR46910:SF1">
    <property type="entry name" value="MISCELLANEOUS ZN(II)2CYS6 TRANSCRIPTION FACTOR (EUROFUNG)-RELATED"/>
    <property type="match status" value="1"/>
</dbReference>
<feature type="domain" description="Zn(2)-C6 fungal-type" evidence="4">
    <location>
        <begin position="30"/>
        <end position="61"/>
    </location>
</feature>
<accession>A0A5B0LUI8</accession>
<dbReference type="Gene3D" id="4.10.240.10">
    <property type="entry name" value="Zn(2)-C6 fungal-type DNA-binding domain"/>
    <property type="match status" value="1"/>
</dbReference>
<dbReference type="Pfam" id="PF04082">
    <property type="entry name" value="Fungal_trans"/>
    <property type="match status" value="1"/>
</dbReference>
<dbReference type="CDD" id="cd00067">
    <property type="entry name" value="GAL4"/>
    <property type="match status" value="1"/>
</dbReference>
<dbReference type="GO" id="GO:0000981">
    <property type="term" value="F:DNA-binding transcription factor activity, RNA polymerase II-specific"/>
    <property type="evidence" value="ECO:0007669"/>
    <property type="project" value="InterPro"/>
</dbReference>
<dbReference type="Proteomes" id="UP000325313">
    <property type="component" value="Unassembled WGS sequence"/>
</dbReference>
<keyword evidence="2" id="KW-0539">Nucleus</keyword>
<evidence type="ECO:0000313" key="5">
    <source>
        <dbReference type="EMBL" id="KAA1068081.1"/>
    </source>
</evidence>
<dbReference type="SMART" id="SM00066">
    <property type="entry name" value="GAL4"/>
    <property type="match status" value="1"/>
</dbReference>
<dbReference type="PANTHER" id="PTHR46910">
    <property type="entry name" value="TRANSCRIPTION FACTOR PDR1"/>
    <property type="match status" value="1"/>
</dbReference>
<protein>
    <recommendedName>
        <fullName evidence="4">Zn(2)-C6 fungal-type domain-containing protein</fullName>
    </recommendedName>
</protein>
<dbReference type="InterPro" id="IPR001138">
    <property type="entry name" value="Zn2Cys6_DnaBD"/>
</dbReference>
<feature type="region of interest" description="Disordered" evidence="3">
    <location>
        <begin position="106"/>
        <end position="144"/>
    </location>
</feature>
<dbReference type="SMART" id="SM00906">
    <property type="entry name" value="Fungal_trans"/>
    <property type="match status" value="1"/>
</dbReference>
<keyword evidence="1" id="KW-0479">Metal-binding</keyword>
<feature type="compositionally biased region" description="Low complexity" evidence="3">
    <location>
        <begin position="169"/>
        <end position="180"/>
    </location>
</feature>
<feature type="compositionally biased region" description="Low complexity" evidence="3">
    <location>
        <begin position="1"/>
        <end position="14"/>
    </location>
</feature>
<evidence type="ECO:0000313" key="6">
    <source>
        <dbReference type="Proteomes" id="UP000325313"/>
    </source>
</evidence>
<dbReference type="Pfam" id="PF00172">
    <property type="entry name" value="Zn_clus"/>
    <property type="match status" value="1"/>
</dbReference>
<feature type="region of interest" description="Disordered" evidence="3">
    <location>
        <begin position="746"/>
        <end position="778"/>
    </location>
</feature>
<organism evidence="5 6">
    <name type="scientific">Puccinia graminis f. sp. tritici</name>
    <dbReference type="NCBI Taxonomy" id="56615"/>
    <lineage>
        <taxon>Eukaryota</taxon>
        <taxon>Fungi</taxon>
        <taxon>Dikarya</taxon>
        <taxon>Basidiomycota</taxon>
        <taxon>Pucciniomycotina</taxon>
        <taxon>Pucciniomycetes</taxon>
        <taxon>Pucciniales</taxon>
        <taxon>Pucciniaceae</taxon>
        <taxon>Puccinia</taxon>
    </lineage>
</organism>
<proteinExistence type="predicted"/>
<evidence type="ECO:0000256" key="3">
    <source>
        <dbReference type="SAM" id="MobiDB-lite"/>
    </source>
</evidence>
<dbReference type="PROSITE" id="PS50048">
    <property type="entry name" value="ZN2_CY6_FUNGAL_2"/>
    <property type="match status" value="1"/>
</dbReference>
<feature type="region of interest" description="Disordered" evidence="3">
    <location>
        <begin position="1"/>
        <end position="26"/>
    </location>
</feature>
<feature type="compositionally biased region" description="Polar residues" evidence="3">
    <location>
        <begin position="185"/>
        <end position="196"/>
    </location>
</feature>
<dbReference type="InterPro" id="IPR007219">
    <property type="entry name" value="XnlR_reg_dom"/>
</dbReference>
<dbReference type="GO" id="GO:0006351">
    <property type="term" value="P:DNA-templated transcription"/>
    <property type="evidence" value="ECO:0007669"/>
    <property type="project" value="InterPro"/>
</dbReference>
<dbReference type="SUPFAM" id="SSF57701">
    <property type="entry name" value="Zn2/Cys6 DNA-binding domain"/>
    <property type="match status" value="1"/>
</dbReference>
<name>A0A5B0LUI8_PUCGR</name>
<dbReference type="GO" id="GO:0008270">
    <property type="term" value="F:zinc ion binding"/>
    <property type="evidence" value="ECO:0007669"/>
    <property type="project" value="InterPro"/>
</dbReference>
<feature type="region of interest" description="Disordered" evidence="3">
    <location>
        <begin position="156"/>
        <end position="196"/>
    </location>
</feature>
<evidence type="ECO:0000256" key="1">
    <source>
        <dbReference type="ARBA" id="ARBA00022723"/>
    </source>
</evidence>
<dbReference type="InterPro" id="IPR036864">
    <property type="entry name" value="Zn2-C6_fun-type_DNA-bd_sf"/>
</dbReference>
<dbReference type="GO" id="GO:0003677">
    <property type="term" value="F:DNA binding"/>
    <property type="evidence" value="ECO:0007669"/>
    <property type="project" value="InterPro"/>
</dbReference>
<evidence type="ECO:0000259" key="4">
    <source>
        <dbReference type="PROSITE" id="PS50048"/>
    </source>
</evidence>
<dbReference type="AlphaFoldDB" id="A0A5B0LUI8"/>
<dbReference type="CDD" id="cd12148">
    <property type="entry name" value="fungal_TF_MHR"/>
    <property type="match status" value="1"/>
</dbReference>
<comment type="caution">
    <text evidence="5">The sequence shown here is derived from an EMBL/GenBank/DDBJ whole genome shotgun (WGS) entry which is preliminary data.</text>
</comment>
<evidence type="ECO:0000256" key="2">
    <source>
        <dbReference type="ARBA" id="ARBA00023242"/>
    </source>
</evidence>
<feature type="region of interest" description="Disordered" evidence="3">
    <location>
        <begin position="672"/>
        <end position="691"/>
    </location>
</feature>
<reference evidence="5 6" key="1">
    <citation type="submission" date="2019-05" db="EMBL/GenBank/DDBJ databases">
        <title>Emergence of the Ug99 lineage of the wheat stem rust pathogen through somatic hybridization.</title>
        <authorList>
            <person name="Li F."/>
            <person name="Upadhyaya N.M."/>
            <person name="Sperschneider J."/>
            <person name="Matny O."/>
            <person name="Nguyen-Phuc H."/>
            <person name="Mago R."/>
            <person name="Raley C."/>
            <person name="Miller M.E."/>
            <person name="Silverstein K.A.T."/>
            <person name="Henningsen E."/>
            <person name="Hirsch C.D."/>
            <person name="Visser B."/>
            <person name="Pretorius Z.A."/>
            <person name="Steffenson B.J."/>
            <person name="Schwessinger B."/>
            <person name="Dodds P.N."/>
            <person name="Figueroa M."/>
        </authorList>
    </citation>
    <scope>NUCLEOTIDE SEQUENCE [LARGE SCALE GENOMIC DNA]</scope>
    <source>
        <strain evidence="5 6">Ug99</strain>
    </source>
</reference>
<dbReference type="InterPro" id="IPR050987">
    <property type="entry name" value="AtrR-like"/>
</dbReference>
<dbReference type="EMBL" id="VDEP01000506">
    <property type="protein sequence ID" value="KAA1068081.1"/>
    <property type="molecule type" value="Genomic_DNA"/>
</dbReference>
<feature type="compositionally biased region" description="Polar residues" evidence="3">
    <location>
        <begin position="114"/>
        <end position="128"/>
    </location>
</feature>
<gene>
    <name evidence="5" type="ORF">PGTUg99_011199</name>
</gene>